<dbReference type="SUPFAM" id="SSF47384">
    <property type="entry name" value="Homodimeric domain of signal transducing histidine kinase"/>
    <property type="match status" value="1"/>
</dbReference>
<accession>A0A0M0GJ97</accession>
<comment type="caution">
    <text evidence="11">The sequence shown here is derived from an EMBL/GenBank/DDBJ whole genome shotgun (WGS) entry which is preliminary data.</text>
</comment>
<dbReference type="GO" id="GO:0005524">
    <property type="term" value="F:ATP binding"/>
    <property type="evidence" value="ECO:0007669"/>
    <property type="project" value="UniProtKB-KW"/>
</dbReference>
<evidence type="ECO:0000256" key="2">
    <source>
        <dbReference type="ARBA" id="ARBA00012438"/>
    </source>
</evidence>
<dbReference type="Pfam" id="PF02518">
    <property type="entry name" value="HATPase_c"/>
    <property type="match status" value="1"/>
</dbReference>
<evidence type="ECO:0000256" key="5">
    <source>
        <dbReference type="ARBA" id="ARBA00022741"/>
    </source>
</evidence>
<dbReference type="InterPro" id="IPR036890">
    <property type="entry name" value="HATPase_C_sf"/>
</dbReference>
<comment type="catalytic activity">
    <reaction evidence="1">
        <text>ATP + protein L-histidine = ADP + protein N-phospho-L-histidine.</text>
        <dbReference type="EC" id="2.7.13.3"/>
    </reaction>
</comment>
<proteinExistence type="predicted"/>
<feature type="transmembrane region" description="Helical" evidence="9">
    <location>
        <begin position="155"/>
        <end position="172"/>
    </location>
</feature>
<dbReference type="PROSITE" id="PS50109">
    <property type="entry name" value="HIS_KIN"/>
    <property type="match status" value="1"/>
</dbReference>
<dbReference type="SUPFAM" id="SSF55874">
    <property type="entry name" value="ATPase domain of HSP90 chaperone/DNA topoisomerase II/histidine kinase"/>
    <property type="match status" value="1"/>
</dbReference>
<dbReference type="Pfam" id="PF00512">
    <property type="entry name" value="HisKA"/>
    <property type="match status" value="1"/>
</dbReference>
<evidence type="ECO:0000259" key="10">
    <source>
        <dbReference type="PROSITE" id="PS50109"/>
    </source>
</evidence>
<evidence type="ECO:0000256" key="4">
    <source>
        <dbReference type="ARBA" id="ARBA00022679"/>
    </source>
</evidence>
<dbReference type="PATRIC" id="fig|1459.3.peg.5617"/>
<dbReference type="SMART" id="SM00388">
    <property type="entry name" value="HisKA"/>
    <property type="match status" value="1"/>
</dbReference>
<keyword evidence="9" id="KW-0812">Transmembrane</keyword>
<keyword evidence="9" id="KW-0472">Membrane</keyword>
<feature type="domain" description="Histidine kinase" evidence="10">
    <location>
        <begin position="204"/>
        <end position="409"/>
    </location>
</feature>
<feature type="transmembrane region" description="Helical" evidence="9">
    <location>
        <begin position="20"/>
        <end position="39"/>
    </location>
</feature>
<evidence type="ECO:0000313" key="11">
    <source>
        <dbReference type="EMBL" id="KON89853.1"/>
    </source>
</evidence>
<dbReference type="CDD" id="cd00082">
    <property type="entry name" value="HisKA"/>
    <property type="match status" value="1"/>
</dbReference>
<organism evidence="11 12">
    <name type="scientific">Sporosarcina globispora</name>
    <name type="common">Bacillus globisporus</name>
    <dbReference type="NCBI Taxonomy" id="1459"/>
    <lineage>
        <taxon>Bacteria</taxon>
        <taxon>Bacillati</taxon>
        <taxon>Bacillota</taxon>
        <taxon>Bacilli</taxon>
        <taxon>Bacillales</taxon>
        <taxon>Caryophanaceae</taxon>
        <taxon>Sporosarcina</taxon>
    </lineage>
</organism>
<evidence type="ECO:0000256" key="3">
    <source>
        <dbReference type="ARBA" id="ARBA00022553"/>
    </source>
</evidence>
<dbReference type="RefSeq" id="WP_053437219.1">
    <property type="nucleotide sequence ID" value="NZ_LGUF01000007.1"/>
</dbReference>
<keyword evidence="7" id="KW-0067">ATP-binding</keyword>
<dbReference type="EC" id="2.7.13.3" evidence="2"/>
<feature type="transmembrane region" description="Helical" evidence="9">
    <location>
        <begin position="51"/>
        <end position="71"/>
    </location>
</feature>
<dbReference type="GO" id="GO:0000155">
    <property type="term" value="F:phosphorelay sensor kinase activity"/>
    <property type="evidence" value="ECO:0007669"/>
    <property type="project" value="InterPro"/>
</dbReference>
<dbReference type="OrthoDB" id="9815750at2"/>
<dbReference type="Gene3D" id="3.30.565.10">
    <property type="entry name" value="Histidine kinase-like ATPase, C-terminal domain"/>
    <property type="match status" value="1"/>
</dbReference>
<dbReference type="Gene3D" id="1.10.287.130">
    <property type="match status" value="1"/>
</dbReference>
<keyword evidence="8" id="KW-0902">Two-component regulatory system</keyword>
<dbReference type="InterPro" id="IPR036097">
    <property type="entry name" value="HisK_dim/P_sf"/>
</dbReference>
<evidence type="ECO:0000256" key="6">
    <source>
        <dbReference type="ARBA" id="ARBA00022777"/>
    </source>
</evidence>
<keyword evidence="9" id="KW-1133">Transmembrane helix</keyword>
<keyword evidence="6 11" id="KW-0418">Kinase</keyword>
<evidence type="ECO:0000256" key="9">
    <source>
        <dbReference type="SAM" id="Phobius"/>
    </source>
</evidence>
<feature type="transmembrane region" description="Helical" evidence="9">
    <location>
        <begin position="83"/>
        <end position="102"/>
    </location>
</feature>
<dbReference type="InterPro" id="IPR005467">
    <property type="entry name" value="His_kinase_dom"/>
</dbReference>
<evidence type="ECO:0000313" key="12">
    <source>
        <dbReference type="Proteomes" id="UP000037109"/>
    </source>
</evidence>
<evidence type="ECO:0000256" key="7">
    <source>
        <dbReference type="ARBA" id="ARBA00022840"/>
    </source>
</evidence>
<dbReference type="SMART" id="SM00387">
    <property type="entry name" value="HATPase_c"/>
    <property type="match status" value="1"/>
</dbReference>
<dbReference type="STRING" id="1459.AF332_25570"/>
<dbReference type="InterPro" id="IPR003594">
    <property type="entry name" value="HATPase_dom"/>
</dbReference>
<dbReference type="InterPro" id="IPR003661">
    <property type="entry name" value="HisK_dim/P_dom"/>
</dbReference>
<dbReference type="EMBL" id="LGUF01000007">
    <property type="protein sequence ID" value="KON89853.1"/>
    <property type="molecule type" value="Genomic_DNA"/>
</dbReference>
<sequence>MKGFDQQTLIKEETKAVTLFIWLFYIILTLYDLFFYYLLPLNTGGSPGLPMGGLGMGYYLAVIGLLPLAMYLIRTKRPFQVKYLYFAGFFLIDFSNSMLIYFGEIKEFQSGNAVELLFIIFAPLFVNKRYFWIVTGGMVAKYLLVGVMLSSQKVMVPIVLLVIFSSVSYVLLNRFYSYIHSLTHVFQELRQTEKLAAVGQMASAVGHEVRNPLAALRGFTQLQMEKHPEDRERYKIMIEEIDRINLIADDLMLLSKPRLPLFKRVELNTVINYVISIINEQAANQNIRFKTVNLESIPKVQCDENMMKQAFINLVKNATESMAGGGTILISAKVVKDDQVLVSIKDEGCGIEAENMERVVDPFYTTKPDGTGIGLMVTKQIVDEHKAEITFESEKGKGTIVNLIIPLEQTSE</sequence>
<keyword evidence="3" id="KW-0597">Phosphoprotein</keyword>
<keyword evidence="5" id="KW-0547">Nucleotide-binding</keyword>
<evidence type="ECO:0000256" key="1">
    <source>
        <dbReference type="ARBA" id="ARBA00000085"/>
    </source>
</evidence>
<dbReference type="PRINTS" id="PR00344">
    <property type="entry name" value="BCTRLSENSOR"/>
</dbReference>
<feature type="transmembrane region" description="Helical" evidence="9">
    <location>
        <begin position="131"/>
        <end position="149"/>
    </location>
</feature>
<dbReference type="PANTHER" id="PTHR43065">
    <property type="entry name" value="SENSOR HISTIDINE KINASE"/>
    <property type="match status" value="1"/>
</dbReference>
<protein>
    <recommendedName>
        <fullName evidence="2">histidine kinase</fullName>
        <ecNumber evidence="2">2.7.13.3</ecNumber>
    </recommendedName>
</protein>
<dbReference type="PANTHER" id="PTHR43065:SF34">
    <property type="entry name" value="SPORULATION KINASE A"/>
    <property type="match status" value="1"/>
</dbReference>
<keyword evidence="12" id="KW-1185">Reference proteome</keyword>
<keyword evidence="4" id="KW-0808">Transferase</keyword>
<reference evidence="12" key="1">
    <citation type="submission" date="2015-07" db="EMBL/GenBank/DDBJ databases">
        <title>Fjat-10036 dsm4.</title>
        <authorList>
            <person name="Liu B."/>
            <person name="Wang J."/>
            <person name="Zhu Y."/>
            <person name="Liu G."/>
            <person name="Chen Q."/>
            <person name="Chen Z."/>
            <person name="Lan J."/>
            <person name="Che J."/>
            <person name="Ge C."/>
            <person name="Shi H."/>
            <person name="Pan Z."/>
            <person name="Liu X."/>
        </authorList>
    </citation>
    <scope>NUCLEOTIDE SEQUENCE [LARGE SCALE GENOMIC DNA]</scope>
    <source>
        <strain evidence="12">DSM 4</strain>
    </source>
</reference>
<name>A0A0M0GJ97_SPOGL</name>
<dbReference type="Proteomes" id="UP000037109">
    <property type="component" value="Unassembled WGS sequence"/>
</dbReference>
<dbReference type="AlphaFoldDB" id="A0A0M0GJ97"/>
<dbReference type="InterPro" id="IPR004358">
    <property type="entry name" value="Sig_transdc_His_kin-like_C"/>
</dbReference>
<evidence type="ECO:0000256" key="8">
    <source>
        <dbReference type="ARBA" id="ARBA00023012"/>
    </source>
</evidence>
<gene>
    <name evidence="11" type="ORF">AF332_25570</name>
</gene>
<dbReference type="InterPro" id="IPR048436">
    <property type="entry name" value="MASE12"/>
</dbReference>
<dbReference type="Pfam" id="PF20971">
    <property type="entry name" value="MASE12"/>
    <property type="match status" value="1"/>
</dbReference>